<dbReference type="Proteomes" id="UP000266327">
    <property type="component" value="Unassembled WGS sequence"/>
</dbReference>
<sequence>MPNLNVQTMLNPMAAMYQTQLEASRRVADTFFSGVQKMDHVMLEASHRACIEQLRFAQSLVAVRDAQGAASAQARYFSQRPERTMDYQRELIRVFNEVQSEVGKSMQNYMAQLGGGAMTEFATALAPERESGEAPPSAIPLTPMTGLFSAWQSAFQEAAAVANRNIEAARTTFENAAHNAYVNANEAIDETAEAMAGGRERKATTSGGHHSGSKRK</sequence>
<dbReference type="EMBL" id="QYUQ01000002">
    <property type="protein sequence ID" value="RJG04092.1"/>
    <property type="molecule type" value="Genomic_DNA"/>
</dbReference>
<keyword evidence="4" id="KW-1185">Reference proteome</keyword>
<evidence type="ECO:0000313" key="4">
    <source>
        <dbReference type="Proteomes" id="UP000266327"/>
    </source>
</evidence>
<evidence type="ECO:0000313" key="3">
    <source>
        <dbReference type="EMBL" id="RJG04092.1"/>
    </source>
</evidence>
<feature type="region of interest" description="Disordered" evidence="1">
    <location>
        <begin position="195"/>
        <end position="216"/>
    </location>
</feature>
<proteinExistence type="predicted"/>
<gene>
    <name evidence="3" type="ORF">D3878_22960</name>
</gene>
<dbReference type="OrthoDB" id="8720133at2"/>
<dbReference type="RefSeq" id="WP_119787575.1">
    <property type="nucleotide sequence ID" value="NZ_QYUQ01000002.1"/>
</dbReference>
<comment type="caution">
    <text evidence="3">The sequence shown here is derived from an EMBL/GenBank/DDBJ whole genome shotgun (WGS) entry which is preliminary data.</text>
</comment>
<organism evidence="3 4">
    <name type="scientific">Noviherbaspirillum sedimenti</name>
    <dbReference type="NCBI Taxonomy" id="2320865"/>
    <lineage>
        <taxon>Bacteria</taxon>
        <taxon>Pseudomonadati</taxon>
        <taxon>Pseudomonadota</taxon>
        <taxon>Betaproteobacteria</taxon>
        <taxon>Burkholderiales</taxon>
        <taxon>Oxalobacteraceae</taxon>
        <taxon>Noviherbaspirillum</taxon>
    </lineage>
</organism>
<dbReference type="AlphaFoldDB" id="A0A3A3GBP4"/>
<name>A0A3A3GBP4_9BURK</name>
<dbReference type="Pfam" id="PF09361">
    <property type="entry name" value="Phasin_2"/>
    <property type="match status" value="1"/>
</dbReference>
<evidence type="ECO:0000256" key="1">
    <source>
        <dbReference type="SAM" id="MobiDB-lite"/>
    </source>
</evidence>
<evidence type="ECO:0000259" key="2">
    <source>
        <dbReference type="Pfam" id="PF09361"/>
    </source>
</evidence>
<accession>A0A3A3GBP4</accession>
<feature type="domain" description="Phasin" evidence="2">
    <location>
        <begin position="13"/>
        <end position="107"/>
    </location>
</feature>
<dbReference type="InterPro" id="IPR018968">
    <property type="entry name" value="Phasin"/>
</dbReference>
<reference evidence="4" key="1">
    <citation type="submission" date="2018-09" db="EMBL/GenBank/DDBJ databases">
        <authorList>
            <person name="Zhu H."/>
        </authorList>
    </citation>
    <scope>NUCLEOTIDE SEQUENCE [LARGE SCALE GENOMIC DNA]</scope>
    <source>
        <strain evidence="4">K1S02-23</strain>
    </source>
</reference>
<protein>
    <submittedName>
        <fullName evidence="3">Phasin family protein</fullName>
    </submittedName>
</protein>